<evidence type="ECO:0000256" key="2">
    <source>
        <dbReference type="PIRSR" id="PIRSR001359-2"/>
    </source>
</evidence>
<comment type="caution">
    <text evidence="4">The sequence shown here is derived from an EMBL/GenBank/DDBJ whole genome shotgun (WGS) entry which is preliminary data.</text>
</comment>
<feature type="binding site" evidence="2">
    <location>
        <begin position="225"/>
        <end position="228"/>
    </location>
    <ligand>
        <name>dihydroxyacetone phosphate</name>
        <dbReference type="ChEBI" id="CHEBI:57642"/>
    </ligand>
</feature>
<feature type="binding site" evidence="3">
    <location>
        <position position="82"/>
    </location>
    <ligand>
        <name>Zn(2+)</name>
        <dbReference type="ChEBI" id="CHEBI:29105"/>
        <label>1</label>
        <note>catalytic</note>
    </ligand>
</feature>
<dbReference type="NCBIfam" id="TIGR00167">
    <property type="entry name" value="cbbA"/>
    <property type="match status" value="1"/>
</dbReference>
<evidence type="ECO:0000256" key="3">
    <source>
        <dbReference type="PIRSR" id="PIRSR001359-3"/>
    </source>
</evidence>
<keyword evidence="3" id="KW-0862">Zinc</keyword>
<evidence type="ECO:0000256" key="1">
    <source>
        <dbReference type="PIRSR" id="PIRSR001359-1"/>
    </source>
</evidence>
<dbReference type="InterPro" id="IPR000771">
    <property type="entry name" value="FBA_II"/>
</dbReference>
<dbReference type="Gene3D" id="3.20.20.70">
    <property type="entry name" value="Aldolase class I"/>
    <property type="match status" value="1"/>
</dbReference>
<evidence type="ECO:0000313" key="4">
    <source>
        <dbReference type="EMBL" id="ENZ15206.1"/>
    </source>
</evidence>
<organism evidence="4 5">
    <name type="scientific">[Clostridium] clostridioforme 90A8</name>
    <dbReference type="NCBI Taxonomy" id="999408"/>
    <lineage>
        <taxon>Bacteria</taxon>
        <taxon>Bacillati</taxon>
        <taxon>Bacillota</taxon>
        <taxon>Clostridia</taxon>
        <taxon>Lachnospirales</taxon>
        <taxon>Lachnospiraceae</taxon>
        <taxon>Enterocloster</taxon>
    </lineage>
</organism>
<dbReference type="GO" id="GO:0005829">
    <property type="term" value="C:cytosol"/>
    <property type="evidence" value="ECO:0007669"/>
    <property type="project" value="TreeGrafter"/>
</dbReference>
<dbReference type="PANTHER" id="PTHR30304">
    <property type="entry name" value="D-TAGATOSE-1,6-BISPHOSPHATE ALDOLASE"/>
    <property type="match status" value="1"/>
</dbReference>
<dbReference type="GeneID" id="57960805"/>
<feature type="binding site" evidence="3">
    <location>
        <position position="103"/>
    </location>
    <ligand>
        <name>Zn(2+)</name>
        <dbReference type="ChEBI" id="CHEBI:29105"/>
        <label>2</label>
    </ligand>
</feature>
<feature type="binding site" evidence="2">
    <location>
        <position position="176"/>
    </location>
    <ligand>
        <name>dihydroxyacetone phosphate</name>
        <dbReference type="ChEBI" id="CHEBI:57642"/>
    </ligand>
</feature>
<name>A0A0E2HAQ1_9FIRM</name>
<gene>
    <name evidence="4" type="ORF">HMPREF1090_02266</name>
</gene>
<dbReference type="EMBL" id="AGYR01000023">
    <property type="protein sequence ID" value="ENZ15206.1"/>
    <property type="molecule type" value="Genomic_DNA"/>
</dbReference>
<dbReference type="RefSeq" id="WP_002595704.1">
    <property type="nucleotide sequence ID" value="NZ_KB851020.1"/>
</dbReference>
<feature type="binding site" evidence="3">
    <location>
        <position position="175"/>
    </location>
    <ligand>
        <name>Zn(2+)</name>
        <dbReference type="ChEBI" id="CHEBI:29105"/>
        <label>1</label>
        <note>catalytic</note>
    </ligand>
</feature>
<dbReference type="GO" id="GO:0008270">
    <property type="term" value="F:zinc ion binding"/>
    <property type="evidence" value="ECO:0007669"/>
    <property type="project" value="InterPro"/>
</dbReference>
<dbReference type="GO" id="GO:0005975">
    <property type="term" value="P:carbohydrate metabolic process"/>
    <property type="evidence" value="ECO:0007669"/>
    <property type="project" value="InterPro"/>
</dbReference>
<protein>
    <submittedName>
        <fullName evidence="4">Ketose-bisphosphate aldolase</fullName>
    </submittedName>
</protein>
<dbReference type="InterPro" id="IPR050246">
    <property type="entry name" value="Class_II_FBP_aldolase"/>
</dbReference>
<dbReference type="Proteomes" id="UP000013085">
    <property type="component" value="Unassembled WGS sequence"/>
</dbReference>
<dbReference type="CDD" id="cd00947">
    <property type="entry name" value="TBP_aldolase_IIB"/>
    <property type="match status" value="1"/>
</dbReference>
<dbReference type="PIRSF" id="PIRSF001359">
    <property type="entry name" value="F_bP_aldolase_II"/>
    <property type="match status" value="1"/>
</dbReference>
<feature type="binding site" evidence="3">
    <location>
        <position position="203"/>
    </location>
    <ligand>
        <name>Zn(2+)</name>
        <dbReference type="ChEBI" id="CHEBI:29105"/>
        <label>1</label>
        <note>catalytic</note>
    </ligand>
</feature>
<dbReference type="AlphaFoldDB" id="A0A0E2HAQ1"/>
<comment type="cofactor">
    <cofactor evidence="3">
        <name>Zn(2+)</name>
        <dbReference type="ChEBI" id="CHEBI:29105"/>
    </cofactor>
    <text evidence="3">Binds 2 Zn(2+) ions per subunit. One is catalytic and the other provides a structural contribution.</text>
</comment>
<reference evidence="4 5" key="1">
    <citation type="submission" date="2013-01" db="EMBL/GenBank/DDBJ databases">
        <title>The Genome Sequence of Clostridium clostridioforme 90A8.</title>
        <authorList>
            <consortium name="The Broad Institute Genome Sequencing Platform"/>
            <person name="Earl A."/>
            <person name="Ward D."/>
            <person name="Feldgarden M."/>
            <person name="Gevers D."/>
            <person name="Courvalin P."/>
            <person name="Lambert T."/>
            <person name="Walker B."/>
            <person name="Young S.K."/>
            <person name="Zeng Q."/>
            <person name="Gargeya S."/>
            <person name="Fitzgerald M."/>
            <person name="Haas B."/>
            <person name="Abouelleil A."/>
            <person name="Alvarado L."/>
            <person name="Arachchi H.M."/>
            <person name="Berlin A.M."/>
            <person name="Chapman S.B."/>
            <person name="Dewar J."/>
            <person name="Goldberg J."/>
            <person name="Griggs A."/>
            <person name="Gujja S."/>
            <person name="Hansen M."/>
            <person name="Howarth C."/>
            <person name="Imamovic A."/>
            <person name="Larimer J."/>
            <person name="McCowan C."/>
            <person name="Murphy C."/>
            <person name="Neiman D."/>
            <person name="Pearson M."/>
            <person name="Priest M."/>
            <person name="Roberts A."/>
            <person name="Saif S."/>
            <person name="Shea T."/>
            <person name="Sisk P."/>
            <person name="Sykes S."/>
            <person name="Wortman J."/>
            <person name="Nusbaum C."/>
            <person name="Birren B."/>
        </authorList>
    </citation>
    <scope>NUCLEOTIDE SEQUENCE [LARGE SCALE GENOMIC DNA]</scope>
    <source>
        <strain evidence="4 5">90A8</strain>
    </source>
</reference>
<feature type="binding site" evidence="2">
    <location>
        <begin position="204"/>
        <end position="206"/>
    </location>
    <ligand>
        <name>dihydroxyacetone phosphate</name>
        <dbReference type="ChEBI" id="CHEBI:57642"/>
    </ligand>
</feature>
<dbReference type="GO" id="GO:0009025">
    <property type="term" value="F:tagatose-bisphosphate aldolase activity"/>
    <property type="evidence" value="ECO:0007669"/>
    <property type="project" value="TreeGrafter"/>
</dbReference>
<sequence>MLVNLNDVLIPARRGKYAVGLFNTVNLELARGVMEAAGELDSPVIIGTAEVLLPYGPIEDLANLLIPMAERASVPVVVHLDHGLKEETCRQALDLGFSSIMYDCSTMEYEANIEHVKRMAETAHACGASIEAELGHVGDNGGEDPSLFYTDSAQARDFIERTGADALAIAVGTAHGAYKLPPKLDFNRIAEIAENIPTPLVLHGGSGLSDSDFRTAVERGISKVNIFTDINQACARAAALGYREGMGLTDIILPEIEAVKQSVMEKMRLFGSVGRGSER</sequence>
<dbReference type="SUPFAM" id="SSF51569">
    <property type="entry name" value="Aldolase"/>
    <property type="match status" value="1"/>
</dbReference>
<dbReference type="InterPro" id="IPR013785">
    <property type="entry name" value="Aldolase_TIM"/>
</dbReference>
<feature type="binding site" evidence="3">
    <location>
        <position position="133"/>
    </location>
    <ligand>
        <name>Zn(2+)</name>
        <dbReference type="ChEBI" id="CHEBI:29105"/>
        <label>2</label>
    </ligand>
</feature>
<dbReference type="PANTHER" id="PTHR30304:SF0">
    <property type="entry name" value="D-TAGATOSE-1,6-BISPHOSPHATE ALDOLASE SUBUNIT GATY-RELATED"/>
    <property type="match status" value="1"/>
</dbReference>
<feature type="active site" description="Proton donor" evidence="1">
    <location>
        <position position="81"/>
    </location>
</feature>
<evidence type="ECO:0000313" key="5">
    <source>
        <dbReference type="Proteomes" id="UP000013085"/>
    </source>
</evidence>
<accession>A0A0E2HAQ1</accession>
<keyword evidence="3" id="KW-0479">Metal-binding</keyword>
<dbReference type="PATRIC" id="fig|999408.3.peg.2433"/>
<proteinExistence type="predicted"/>
<dbReference type="Pfam" id="PF01116">
    <property type="entry name" value="F_bP_aldolase"/>
    <property type="match status" value="1"/>
</dbReference>
<dbReference type="HOGENOM" id="CLU_040088_1_0_9"/>